<protein>
    <submittedName>
        <fullName evidence="2">Iron-sulfur cluster biosynthesis family protein</fullName>
    </submittedName>
</protein>
<dbReference type="Proteomes" id="UP000279911">
    <property type="component" value="Unassembled WGS sequence"/>
</dbReference>
<accession>A0A427TSE8</accession>
<dbReference type="Pfam" id="PF01521">
    <property type="entry name" value="Fe-S_biosyn"/>
    <property type="match status" value="1"/>
</dbReference>
<organism evidence="2 3">
    <name type="scientific">Mesobacillus subterraneus</name>
    <dbReference type="NCBI Taxonomy" id="285983"/>
    <lineage>
        <taxon>Bacteria</taxon>
        <taxon>Bacillati</taxon>
        <taxon>Bacillota</taxon>
        <taxon>Bacilli</taxon>
        <taxon>Bacillales</taxon>
        <taxon>Bacillaceae</taxon>
        <taxon>Mesobacillus</taxon>
    </lineage>
</organism>
<comment type="caution">
    <text evidence="2">The sequence shown here is derived from an EMBL/GenBank/DDBJ whole genome shotgun (WGS) entry which is preliminary data.</text>
</comment>
<dbReference type="EMBL" id="RSFW01000012">
    <property type="protein sequence ID" value="RSD27335.1"/>
    <property type="molecule type" value="Genomic_DNA"/>
</dbReference>
<proteinExistence type="predicted"/>
<dbReference type="RefSeq" id="WP_125479791.1">
    <property type="nucleotide sequence ID" value="NZ_RSFW01000012.1"/>
</dbReference>
<evidence type="ECO:0000313" key="3">
    <source>
        <dbReference type="Proteomes" id="UP000279911"/>
    </source>
</evidence>
<evidence type="ECO:0000259" key="1">
    <source>
        <dbReference type="Pfam" id="PF01521"/>
    </source>
</evidence>
<gene>
    <name evidence="2" type="ORF">EJA10_09635</name>
</gene>
<sequence>MKLKITETATKKLQEKTAGKQGYIKLIYDIDGCGCAVNGVAALWLEKEYNDDENQMETGSIPIYIQKSREVFFDDQMTLDYKESAGCFQLKSPNEYLNPRMSFYDKTNL</sequence>
<feature type="domain" description="Core" evidence="1">
    <location>
        <begin position="1"/>
        <end position="103"/>
    </location>
</feature>
<evidence type="ECO:0000313" key="2">
    <source>
        <dbReference type="EMBL" id="RSD27335.1"/>
    </source>
</evidence>
<dbReference type="InterPro" id="IPR000361">
    <property type="entry name" value="ATAP_core_dom"/>
</dbReference>
<dbReference type="AlphaFoldDB" id="A0A427TSE8"/>
<dbReference type="Gene3D" id="2.60.300.12">
    <property type="entry name" value="HesB-like domain"/>
    <property type="match status" value="1"/>
</dbReference>
<dbReference type="InterPro" id="IPR035903">
    <property type="entry name" value="HesB-like_dom_sf"/>
</dbReference>
<dbReference type="OrthoDB" id="2361087at2"/>
<dbReference type="SUPFAM" id="SSF89360">
    <property type="entry name" value="HesB-like domain"/>
    <property type="match status" value="1"/>
</dbReference>
<reference evidence="3" key="1">
    <citation type="submission" date="2018-12" db="EMBL/GenBank/DDBJ databases">
        <title>Bacillus chawlae sp. nov., Bacillus glennii sp. nov., and Bacillus saganii sp. nov. Isolated from the Vehicle Assembly Building at Kennedy Space Center where the Viking Spacecraft were Assembled.</title>
        <authorList>
            <person name="Seuylemezian A."/>
            <person name="Vaishampayan P."/>
        </authorList>
    </citation>
    <scope>NUCLEOTIDE SEQUENCE [LARGE SCALE GENOMIC DNA]</scope>
    <source>
        <strain evidence="3">DSM 13966</strain>
    </source>
</reference>
<name>A0A427TSE8_9BACI</name>